<gene>
    <name evidence="3" type="ORF">LR394_26965</name>
</gene>
<keyword evidence="4" id="KW-1185">Reference proteome</keyword>
<evidence type="ECO:0000313" key="3">
    <source>
        <dbReference type="EMBL" id="MCD5314555.1"/>
    </source>
</evidence>
<protein>
    <submittedName>
        <fullName evidence="3">1-acyl-sn-glycerol-3-phosphate acyltransferase</fullName>
    </submittedName>
</protein>
<dbReference type="PANTHER" id="PTHR10983:SF16">
    <property type="entry name" value="LYSOCARDIOLIPIN ACYLTRANSFERASE 1"/>
    <property type="match status" value="1"/>
</dbReference>
<dbReference type="RefSeq" id="WP_231447180.1">
    <property type="nucleotide sequence ID" value="NZ_JAJOMB010000017.1"/>
</dbReference>
<dbReference type="SUPFAM" id="SSF69593">
    <property type="entry name" value="Glycerol-3-phosphate (1)-acyltransferase"/>
    <property type="match status" value="1"/>
</dbReference>
<dbReference type="EMBL" id="JAJOMB010000017">
    <property type="protein sequence ID" value="MCD5314555.1"/>
    <property type="molecule type" value="Genomic_DNA"/>
</dbReference>
<feature type="domain" description="Phospholipid/glycerol acyltransferase" evidence="2">
    <location>
        <begin position="129"/>
        <end position="284"/>
    </location>
</feature>
<dbReference type="PANTHER" id="PTHR10983">
    <property type="entry name" value="1-ACYLGLYCEROL-3-PHOSPHATE ACYLTRANSFERASE-RELATED"/>
    <property type="match status" value="1"/>
</dbReference>
<dbReference type="GO" id="GO:0012505">
    <property type="term" value="C:endomembrane system"/>
    <property type="evidence" value="ECO:0007669"/>
    <property type="project" value="TreeGrafter"/>
</dbReference>
<keyword evidence="3" id="KW-0012">Acyltransferase</keyword>
<proteinExistence type="predicted"/>
<keyword evidence="1" id="KW-0472">Membrane</keyword>
<name>A0A9X1NI95_9ACTN</name>
<keyword evidence="1" id="KW-1133">Transmembrane helix</keyword>
<feature type="transmembrane region" description="Helical" evidence="1">
    <location>
        <begin position="53"/>
        <end position="74"/>
    </location>
</feature>
<evidence type="ECO:0000313" key="4">
    <source>
        <dbReference type="Proteomes" id="UP001138997"/>
    </source>
</evidence>
<dbReference type="InterPro" id="IPR002123">
    <property type="entry name" value="Plipid/glycerol_acylTrfase"/>
</dbReference>
<organism evidence="3 4">
    <name type="scientific">Kineosporia babensis</name>
    <dbReference type="NCBI Taxonomy" id="499548"/>
    <lineage>
        <taxon>Bacteria</taxon>
        <taxon>Bacillati</taxon>
        <taxon>Actinomycetota</taxon>
        <taxon>Actinomycetes</taxon>
        <taxon>Kineosporiales</taxon>
        <taxon>Kineosporiaceae</taxon>
        <taxon>Kineosporia</taxon>
    </lineage>
</organism>
<reference evidence="3" key="1">
    <citation type="submission" date="2021-11" db="EMBL/GenBank/DDBJ databases">
        <title>Streptomyces corallinus and Kineosporia corallina sp. nov., two new coral-derived marine actinobacteria.</title>
        <authorList>
            <person name="Buangrab K."/>
            <person name="Sutthacheep M."/>
            <person name="Yeemin T."/>
            <person name="Harunari E."/>
            <person name="Igarashi Y."/>
            <person name="Sripreechasak P."/>
            <person name="Kanchanasin P."/>
            <person name="Tanasupawat S."/>
            <person name="Phongsopitanun W."/>
        </authorList>
    </citation>
    <scope>NUCLEOTIDE SEQUENCE</scope>
    <source>
        <strain evidence="3">JCM 31032</strain>
    </source>
</reference>
<accession>A0A9X1NI95</accession>
<dbReference type="SMART" id="SM00563">
    <property type="entry name" value="PlsC"/>
    <property type="match status" value="1"/>
</dbReference>
<feature type="transmembrane region" description="Helical" evidence="1">
    <location>
        <begin position="12"/>
        <end position="41"/>
    </location>
</feature>
<evidence type="ECO:0000259" key="2">
    <source>
        <dbReference type="SMART" id="SM00563"/>
    </source>
</evidence>
<comment type="caution">
    <text evidence="3">The sequence shown here is derived from an EMBL/GenBank/DDBJ whole genome shotgun (WGS) entry which is preliminary data.</text>
</comment>
<dbReference type="Pfam" id="PF01553">
    <property type="entry name" value="Acyltransferase"/>
    <property type="match status" value="1"/>
</dbReference>
<sequence>MLPPYWVRRLVLLPLMLLISVAAVLTAPATLLLAALVSLLVPRQHGRVLRITVLVIGYLAAEGVALVVLGYLWLACGFGRRVREPKHERQHYVCVRAFLRWIFWLVNHVLHVQVRLEGPELEAYRDKPLIVFCRHAGPGDSFLLVHALMDWYDREPRIVLKDTMQWDPAIDIVLNRLPTRFIRSGAPGKATVDPEKGPDAEQQIGELARRLDGNDALVLFPEGGNFTARRRARAIAKLRRRGLTAEAAKAEAMRHVLPPRPGGVLAVLDNAPEADVVWVAHTGTDHLLTVADVWDALPTEVDVKMRWWQVPAGSVPEGREPRIAWLYEWWQQIDEWITHNRVEEDQREAA</sequence>
<dbReference type="Proteomes" id="UP001138997">
    <property type="component" value="Unassembled WGS sequence"/>
</dbReference>
<evidence type="ECO:0000256" key="1">
    <source>
        <dbReference type="SAM" id="Phobius"/>
    </source>
</evidence>
<keyword evidence="3" id="KW-0808">Transferase</keyword>
<dbReference type="AlphaFoldDB" id="A0A9X1NI95"/>
<keyword evidence="1" id="KW-0812">Transmembrane</keyword>
<dbReference type="GO" id="GO:0016746">
    <property type="term" value="F:acyltransferase activity"/>
    <property type="evidence" value="ECO:0007669"/>
    <property type="project" value="UniProtKB-KW"/>
</dbReference>